<evidence type="ECO:0000256" key="11">
    <source>
        <dbReference type="ARBA" id="ARBA00023027"/>
    </source>
</evidence>
<evidence type="ECO:0000256" key="2">
    <source>
        <dbReference type="ARBA" id="ARBA00001936"/>
    </source>
</evidence>
<evidence type="ECO:0000256" key="8">
    <source>
        <dbReference type="ARBA" id="ARBA00022723"/>
    </source>
</evidence>
<evidence type="ECO:0000256" key="14">
    <source>
        <dbReference type="HAMAP-Rule" id="MF_01033"/>
    </source>
</evidence>
<dbReference type="FunFam" id="3.40.718.10:FF:000006">
    <property type="entry name" value="3-isopropylmalate dehydrogenase"/>
    <property type="match status" value="1"/>
</dbReference>
<feature type="binding site" evidence="14">
    <location>
        <position position="227"/>
    </location>
    <ligand>
        <name>substrate</name>
    </ligand>
</feature>
<evidence type="ECO:0000256" key="3">
    <source>
        <dbReference type="ARBA" id="ARBA00004762"/>
    </source>
</evidence>
<keyword evidence="6 14" id="KW-0432">Leucine biosynthesis</keyword>
<accession>A0A1G6RTT6</accession>
<dbReference type="SMART" id="SM01329">
    <property type="entry name" value="Iso_dh"/>
    <property type="match status" value="1"/>
</dbReference>
<dbReference type="SUPFAM" id="SSF53659">
    <property type="entry name" value="Isocitrate/Isopropylmalate dehydrogenase-like"/>
    <property type="match status" value="1"/>
</dbReference>
<keyword evidence="10 14" id="KW-0560">Oxidoreductase</keyword>
<feature type="binding site" evidence="14">
    <location>
        <position position="227"/>
    </location>
    <ligand>
        <name>Mg(2+)</name>
        <dbReference type="ChEBI" id="CHEBI:18420"/>
    </ligand>
</feature>
<dbReference type="GO" id="GO:0051287">
    <property type="term" value="F:NAD binding"/>
    <property type="evidence" value="ECO:0007669"/>
    <property type="project" value="InterPro"/>
</dbReference>
<dbReference type="InterPro" id="IPR024084">
    <property type="entry name" value="IsoPropMal-DH-like_dom"/>
</dbReference>
<evidence type="ECO:0000256" key="13">
    <source>
        <dbReference type="ARBA" id="ARBA00023304"/>
    </source>
</evidence>
<keyword evidence="11 14" id="KW-0520">NAD</keyword>
<dbReference type="HAMAP" id="MF_01033">
    <property type="entry name" value="LeuB_type1"/>
    <property type="match status" value="1"/>
</dbReference>
<feature type="binding site" evidence="14">
    <location>
        <begin position="291"/>
        <end position="303"/>
    </location>
    <ligand>
        <name>NAD(+)</name>
        <dbReference type="ChEBI" id="CHEBI:57540"/>
    </ligand>
</feature>
<evidence type="ECO:0000256" key="6">
    <source>
        <dbReference type="ARBA" id="ARBA00022430"/>
    </source>
</evidence>
<feature type="binding site" evidence="14">
    <location>
        <begin position="78"/>
        <end position="91"/>
    </location>
    <ligand>
        <name>NAD(+)</name>
        <dbReference type="ChEBI" id="CHEBI:57540"/>
    </ligand>
</feature>
<dbReference type="Pfam" id="PF00180">
    <property type="entry name" value="Iso_dh"/>
    <property type="match status" value="1"/>
</dbReference>
<gene>
    <name evidence="14" type="primary">leuB</name>
    <name evidence="17" type="ORF">SAMN04487779_1004128</name>
</gene>
<comment type="function">
    <text evidence="14 15">Catalyzes the oxidation of 3-carboxy-2-hydroxy-4-methylpentanoate (3-isopropylmalate) to 3-carboxy-4-methyl-2-oxopentanoate. The product decarboxylates to 4-methyl-2 oxopentanoate.</text>
</comment>
<evidence type="ECO:0000256" key="5">
    <source>
        <dbReference type="ARBA" id="ARBA00011738"/>
    </source>
</evidence>
<dbReference type="STRING" id="938405.SAMN02927895_04215"/>
<evidence type="ECO:0000256" key="10">
    <source>
        <dbReference type="ARBA" id="ARBA00023002"/>
    </source>
</evidence>
<dbReference type="GO" id="GO:0005829">
    <property type="term" value="C:cytosol"/>
    <property type="evidence" value="ECO:0007669"/>
    <property type="project" value="TreeGrafter"/>
</dbReference>
<dbReference type="PROSITE" id="PS00470">
    <property type="entry name" value="IDH_IMDH"/>
    <property type="match status" value="1"/>
</dbReference>
<keyword evidence="13 14" id="KW-0100">Branched-chain amino acid biosynthesis</keyword>
<comment type="subcellular location">
    <subcellularLocation>
        <location evidence="14">Cytoplasm</location>
    </subcellularLocation>
</comment>
<evidence type="ECO:0000259" key="16">
    <source>
        <dbReference type="SMART" id="SM01329"/>
    </source>
</evidence>
<dbReference type="GO" id="GO:0000287">
    <property type="term" value="F:magnesium ion binding"/>
    <property type="evidence" value="ECO:0007669"/>
    <property type="project" value="InterPro"/>
</dbReference>
<dbReference type="RefSeq" id="WP_090663065.1">
    <property type="nucleotide sequence ID" value="NZ_FMZX01000004.1"/>
</dbReference>
<evidence type="ECO:0000256" key="1">
    <source>
        <dbReference type="ARBA" id="ARBA00000624"/>
    </source>
</evidence>
<feature type="binding site" evidence="14">
    <location>
        <position position="136"/>
    </location>
    <ligand>
        <name>substrate</name>
    </ligand>
</feature>
<keyword evidence="8 14" id="KW-0479">Metal-binding</keyword>
<dbReference type="UniPathway" id="UPA00048">
    <property type="reaction ID" value="UER00072"/>
</dbReference>
<organism evidence="17 18">
    <name type="scientific">Belnapia rosea</name>
    <dbReference type="NCBI Taxonomy" id="938405"/>
    <lineage>
        <taxon>Bacteria</taxon>
        <taxon>Pseudomonadati</taxon>
        <taxon>Pseudomonadota</taxon>
        <taxon>Alphaproteobacteria</taxon>
        <taxon>Acetobacterales</taxon>
        <taxon>Roseomonadaceae</taxon>
        <taxon>Belnapia</taxon>
    </lineage>
</organism>
<dbReference type="GO" id="GO:0003862">
    <property type="term" value="F:3-isopropylmalate dehydrogenase activity"/>
    <property type="evidence" value="ECO:0007669"/>
    <property type="project" value="UniProtKB-UniRule"/>
</dbReference>
<dbReference type="PANTHER" id="PTHR42979">
    <property type="entry name" value="3-ISOPROPYLMALATE DEHYDROGENASE"/>
    <property type="match status" value="1"/>
</dbReference>
<keyword evidence="12 14" id="KW-0464">Manganese</keyword>
<keyword evidence="9 14" id="KW-0460">Magnesium</keyword>
<feature type="binding site" evidence="14">
    <location>
        <position position="255"/>
    </location>
    <ligand>
        <name>Mg(2+)</name>
        <dbReference type="ChEBI" id="CHEBI:18420"/>
    </ligand>
</feature>
<name>A0A1G6RTT6_9PROT</name>
<comment type="cofactor">
    <cofactor evidence="14 15">
        <name>Mg(2+)</name>
        <dbReference type="ChEBI" id="CHEBI:18420"/>
    </cofactor>
    <cofactor evidence="14 15">
        <name>Mn(2+)</name>
        <dbReference type="ChEBI" id="CHEBI:29035"/>
    </cofactor>
    <text evidence="14 15">Binds 1 Mg(2+) or Mn(2+) ion per subunit.</text>
</comment>
<feature type="binding site" evidence="14">
    <location>
        <position position="251"/>
    </location>
    <ligand>
        <name>Mg(2+)</name>
        <dbReference type="ChEBI" id="CHEBI:18420"/>
    </ligand>
</feature>
<feature type="site" description="Important for catalysis" evidence="14">
    <location>
        <position position="194"/>
    </location>
</feature>
<comment type="subunit">
    <text evidence="5 14 15">Homodimer.</text>
</comment>
<protein>
    <recommendedName>
        <fullName evidence="14">3-isopropylmalate dehydrogenase</fullName>
        <ecNumber evidence="14">1.1.1.85</ecNumber>
    </recommendedName>
    <alternativeName>
        <fullName evidence="14">3-IPM-DH</fullName>
    </alternativeName>
    <alternativeName>
        <fullName evidence="14">Beta-IPM dehydrogenase</fullName>
        <shortName evidence="14">IMDH</shortName>
    </alternativeName>
</protein>
<dbReference type="AlphaFoldDB" id="A0A1G6RTT6"/>
<dbReference type="InterPro" id="IPR004429">
    <property type="entry name" value="Isopropylmalate_DH"/>
</dbReference>
<evidence type="ECO:0000256" key="12">
    <source>
        <dbReference type="ARBA" id="ARBA00023211"/>
    </source>
</evidence>
<reference evidence="17 18" key="1">
    <citation type="submission" date="2016-10" db="EMBL/GenBank/DDBJ databases">
        <authorList>
            <person name="de Groot N.N."/>
        </authorList>
    </citation>
    <scope>NUCLEOTIDE SEQUENCE [LARGE SCALE GENOMIC DNA]</scope>
    <source>
        <strain evidence="17 18">CPCC 100156</strain>
    </source>
</reference>
<comment type="similarity">
    <text evidence="4 14">Belongs to the isocitrate and isopropylmalate dehydrogenases family. LeuB type 1 subfamily.</text>
</comment>
<comment type="pathway">
    <text evidence="3 14 15">Amino-acid biosynthesis; L-leucine biosynthesis; L-leucine from 3-methyl-2-oxobutanoate: step 3/4.</text>
</comment>
<dbReference type="InterPro" id="IPR019818">
    <property type="entry name" value="IsoCit/isopropylmalate_DH_CS"/>
</dbReference>
<evidence type="ECO:0000256" key="4">
    <source>
        <dbReference type="ARBA" id="ARBA00008319"/>
    </source>
</evidence>
<keyword evidence="18" id="KW-1185">Reference proteome</keyword>
<keyword evidence="7 14" id="KW-0028">Amino-acid biosynthesis</keyword>
<evidence type="ECO:0000256" key="7">
    <source>
        <dbReference type="ARBA" id="ARBA00022605"/>
    </source>
</evidence>
<proteinExistence type="inferred from homology"/>
<evidence type="ECO:0000256" key="9">
    <source>
        <dbReference type="ARBA" id="ARBA00022842"/>
    </source>
</evidence>
<comment type="cofactor">
    <cofactor evidence="2">
        <name>Mn(2+)</name>
        <dbReference type="ChEBI" id="CHEBI:29035"/>
    </cofactor>
</comment>
<dbReference type="Proteomes" id="UP000198925">
    <property type="component" value="Unassembled WGS sequence"/>
</dbReference>
<dbReference type="GO" id="GO:0009098">
    <property type="term" value="P:L-leucine biosynthetic process"/>
    <property type="evidence" value="ECO:0007669"/>
    <property type="project" value="UniProtKB-UniRule"/>
</dbReference>
<comment type="catalytic activity">
    <reaction evidence="1 14 15">
        <text>(2R,3S)-3-isopropylmalate + NAD(+) = 4-methyl-2-oxopentanoate + CO2 + NADH</text>
        <dbReference type="Rhea" id="RHEA:32271"/>
        <dbReference type="ChEBI" id="CHEBI:16526"/>
        <dbReference type="ChEBI" id="CHEBI:17865"/>
        <dbReference type="ChEBI" id="CHEBI:35121"/>
        <dbReference type="ChEBI" id="CHEBI:57540"/>
        <dbReference type="ChEBI" id="CHEBI:57945"/>
        <dbReference type="EC" id="1.1.1.85"/>
    </reaction>
</comment>
<evidence type="ECO:0000256" key="15">
    <source>
        <dbReference type="RuleBase" id="RU004445"/>
    </source>
</evidence>
<dbReference type="PANTHER" id="PTHR42979:SF1">
    <property type="entry name" value="3-ISOPROPYLMALATE DEHYDROGENASE"/>
    <property type="match status" value="1"/>
</dbReference>
<sequence length="371" mass="40126">MAANKTLLVLPGDGIGPEVMREVHRVIDWMDRRRSVTFRIEEGMVGGAAIDAVGSPCPDETVAKARSADAVLFGSVGGPKWDSLPFDQRPELGILRLRKDLGLFANLRPALVMEPLVEASSLKADIVRGVDIMVVRETVGGVYFGEPRGVETLPDGKRRGFDTDVYHEDEIARVARVAFDLARKRRNKVTSVEKANVMQSGRLWRAVVGEVQRAEYPDVELENMYADNCAMQLCSRPKQFDVILGSNLFGDVLSDLAAALTGSLGMLPSATLGAVDPTSGKRYALYEPIHGSAPDIAGRGIANPCAQILSFAMLLRWSFGMEEDAALVESAVEKVLAGGLRTADIMQPGMARVGTSVMGEAVVRELEKLSL</sequence>
<keyword evidence="14" id="KW-0963">Cytoplasm</keyword>
<evidence type="ECO:0000313" key="17">
    <source>
        <dbReference type="EMBL" id="SDD07794.1"/>
    </source>
</evidence>
<feature type="domain" description="Isopropylmalate dehydrogenase-like" evidence="16">
    <location>
        <begin position="6"/>
        <end position="362"/>
    </location>
</feature>
<dbReference type="Gene3D" id="3.40.718.10">
    <property type="entry name" value="Isopropylmalate Dehydrogenase"/>
    <property type="match status" value="1"/>
</dbReference>
<dbReference type="NCBIfam" id="TIGR00169">
    <property type="entry name" value="leuB"/>
    <property type="match status" value="1"/>
</dbReference>
<feature type="site" description="Important for catalysis" evidence="14">
    <location>
        <position position="143"/>
    </location>
</feature>
<feature type="binding site" evidence="14">
    <location>
        <position position="108"/>
    </location>
    <ligand>
        <name>substrate</name>
    </ligand>
</feature>
<evidence type="ECO:0000313" key="18">
    <source>
        <dbReference type="Proteomes" id="UP000198925"/>
    </source>
</evidence>
<dbReference type="EMBL" id="FMZX01000004">
    <property type="protein sequence ID" value="SDD07794.1"/>
    <property type="molecule type" value="Genomic_DNA"/>
</dbReference>
<dbReference type="EC" id="1.1.1.85" evidence="14"/>
<feature type="binding site" evidence="14">
    <location>
        <position position="98"/>
    </location>
    <ligand>
        <name>substrate</name>
    </ligand>
</feature>